<gene>
    <name evidence="3" type="ORF">GOBAR_AA22965</name>
</gene>
<dbReference type="Proteomes" id="UP000239757">
    <property type="component" value="Unassembled WGS sequence"/>
</dbReference>
<evidence type="ECO:0000313" key="4">
    <source>
        <dbReference type="Proteomes" id="UP000239757"/>
    </source>
</evidence>
<dbReference type="InterPro" id="IPR040256">
    <property type="entry name" value="At4g02000-like"/>
</dbReference>
<feature type="domain" description="DUF4283" evidence="2">
    <location>
        <begin position="8"/>
        <end position="63"/>
    </location>
</feature>
<dbReference type="OrthoDB" id="1926761at2759"/>
<name>A0A2P5X2Z2_GOSBA</name>
<organism evidence="3 4">
    <name type="scientific">Gossypium barbadense</name>
    <name type="common">Sea Island cotton</name>
    <name type="synonym">Hibiscus barbadensis</name>
    <dbReference type="NCBI Taxonomy" id="3634"/>
    <lineage>
        <taxon>Eukaryota</taxon>
        <taxon>Viridiplantae</taxon>
        <taxon>Streptophyta</taxon>
        <taxon>Embryophyta</taxon>
        <taxon>Tracheophyta</taxon>
        <taxon>Spermatophyta</taxon>
        <taxon>Magnoliopsida</taxon>
        <taxon>eudicotyledons</taxon>
        <taxon>Gunneridae</taxon>
        <taxon>Pentapetalae</taxon>
        <taxon>rosids</taxon>
        <taxon>malvids</taxon>
        <taxon>Malvales</taxon>
        <taxon>Malvaceae</taxon>
        <taxon>Malvoideae</taxon>
        <taxon>Gossypium</taxon>
    </lineage>
</organism>
<dbReference type="PANTHER" id="PTHR31286">
    <property type="entry name" value="GLYCINE-RICH CELL WALL STRUCTURAL PROTEIN 1.8-LIKE"/>
    <property type="match status" value="1"/>
</dbReference>
<protein>
    <recommendedName>
        <fullName evidence="2">DUF4283 domain-containing protein</fullName>
    </recommendedName>
</protein>
<dbReference type="PANTHER" id="PTHR31286:SF99">
    <property type="entry name" value="DUF4283 DOMAIN-CONTAINING PROTEIN"/>
    <property type="match status" value="1"/>
</dbReference>
<dbReference type="InterPro" id="IPR025558">
    <property type="entry name" value="DUF4283"/>
</dbReference>
<feature type="compositionally biased region" description="Basic and acidic residues" evidence="1">
    <location>
        <begin position="139"/>
        <end position="153"/>
    </location>
</feature>
<dbReference type="EMBL" id="KZ665821">
    <property type="protein sequence ID" value="PPR97702.1"/>
    <property type="molecule type" value="Genomic_DNA"/>
</dbReference>
<feature type="region of interest" description="Disordered" evidence="1">
    <location>
        <begin position="139"/>
        <end position="171"/>
    </location>
</feature>
<accession>A0A2P5X2Z2</accession>
<reference evidence="3 4" key="1">
    <citation type="submission" date="2015-01" db="EMBL/GenBank/DDBJ databases">
        <title>Genome of allotetraploid Gossypium barbadense reveals genomic plasticity and fiber elongation in cotton evolution.</title>
        <authorList>
            <person name="Chen X."/>
            <person name="Liu X."/>
            <person name="Zhao B."/>
            <person name="Zheng H."/>
            <person name="Hu Y."/>
            <person name="Lu G."/>
            <person name="Yang C."/>
            <person name="Chen J."/>
            <person name="Shan C."/>
            <person name="Zhang L."/>
            <person name="Zhou Y."/>
            <person name="Wang L."/>
            <person name="Guo W."/>
            <person name="Bai Y."/>
            <person name="Ruan J."/>
            <person name="Shangguan X."/>
            <person name="Mao Y."/>
            <person name="Jiang J."/>
            <person name="Zhu Y."/>
            <person name="Lei J."/>
            <person name="Kang H."/>
            <person name="Chen S."/>
            <person name="He X."/>
            <person name="Wang R."/>
            <person name="Wang Y."/>
            <person name="Chen J."/>
            <person name="Wang L."/>
            <person name="Yu S."/>
            <person name="Wang B."/>
            <person name="Wei J."/>
            <person name="Song S."/>
            <person name="Lu X."/>
            <person name="Gao Z."/>
            <person name="Gu W."/>
            <person name="Deng X."/>
            <person name="Ma D."/>
            <person name="Wang S."/>
            <person name="Liang W."/>
            <person name="Fang L."/>
            <person name="Cai C."/>
            <person name="Zhu X."/>
            <person name="Zhou B."/>
            <person name="Zhang Y."/>
            <person name="Chen Z."/>
            <person name="Xu S."/>
            <person name="Zhu R."/>
            <person name="Wang S."/>
            <person name="Zhang T."/>
            <person name="Zhao G."/>
        </authorList>
    </citation>
    <scope>NUCLEOTIDE SEQUENCE [LARGE SCALE GENOMIC DNA]</scope>
    <source>
        <strain evidence="4">cv. Xinhai21</strain>
        <tissue evidence="3">Leaf</tissue>
    </source>
</reference>
<evidence type="ECO:0000313" key="3">
    <source>
        <dbReference type="EMBL" id="PPR97702.1"/>
    </source>
</evidence>
<evidence type="ECO:0000256" key="1">
    <source>
        <dbReference type="SAM" id="MobiDB-lite"/>
    </source>
</evidence>
<dbReference type="AlphaFoldDB" id="A0A2P5X2Z2"/>
<sequence>MGTLRMRSLMKTKQPLQILDLEKDYFSAKFQNKNDYLYALSRGPWTIFGHYLNVRPWTPSLSTNQALPHSLLVWIRLSGLPKGMYAKSLLRFIYGAIKPMAKIDQNTENNSRGQFVKLVVYVELGKLLVLKVKIDGRSQQEHKNTAKMERSQKSEQTSGLQRQDFRDRDDNGFSRGAYCGTTITTKFIRIVEVVNKPRISRKGTLKSKGKGILLEKRSKAIVNKLKPTNKVGASTSRP</sequence>
<dbReference type="Pfam" id="PF14111">
    <property type="entry name" value="DUF4283"/>
    <property type="match status" value="1"/>
</dbReference>
<evidence type="ECO:0000259" key="2">
    <source>
        <dbReference type="Pfam" id="PF14111"/>
    </source>
</evidence>
<proteinExistence type="predicted"/>